<dbReference type="Proteomes" id="UP000663853">
    <property type="component" value="Unassembled WGS sequence"/>
</dbReference>
<accession>A0A8H3HS90</accession>
<proteinExistence type="predicted"/>
<sequence>MPEISSVSSYPRNHSYNLAPINTLPPEILIRIFHLVLAQPCNLHLLVSNGEKYYSRCPDYLAQVCALWRRIVVPSCSLWCHIDLSLYYPCSEALVARAGAHAARAGELPLELHIAVDDNRSSEYNKILPLILRIAARVESLEFVLTGGFLGFHRRLFNLLLGQRPILTKLGIRSNGNYSNNFIVPDSYDRTRLEGHFWPLKLDSSEDELESSFAPLTVLHLRGVFPLWWSTAYHGLVDLRLMSTDKWSQIKEIELMTILMSSPGLRILHFGLAISHKTHTTTEVTPVYLQDLQVVKIFPDSAGGKNLLPDDVLRLLAPGAKPLRLSFADYYITDPFLVMELEQFFAQSRVTRFYTRAVFPPLSTLLRYSAQLEQVVLDDFASNSCDILPCPWVNVDGLASLPRLRSLHITRSALFERELRLLLECCPDGIVLNSCNVDHDNDNGRPALTTLTTMELSELFPTVRTTSHILYPSEDPTADWDILD</sequence>
<name>A0A8H3HS90_9AGAM</name>
<organism evidence="1 2">
    <name type="scientific">Rhizoctonia solani</name>
    <dbReference type="NCBI Taxonomy" id="456999"/>
    <lineage>
        <taxon>Eukaryota</taxon>
        <taxon>Fungi</taxon>
        <taxon>Dikarya</taxon>
        <taxon>Basidiomycota</taxon>
        <taxon>Agaricomycotina</taxon>
        <taxon>Agaricomycetes</taxon>
        <taxon>Cantharellales</taxon>
        <taxon>Ceratobasidiaceae</taxon>
        <taxon>Rhizoctonia</taxon>
    </lineage>
</organism>
<dbReference type="AlphaFoldDB" id="A0A8H3HS90"/>
<evidence type="ECO:0000313" key="2">
    <source>
        <dbReference type="Proteomes" id="UP000663853"/>
    </source>
</evidence>
<comment type="caution">
    <text evidence="1">The sequence shown here is derived from an EMBL/GenBank/DDBJ whole genome shotgun (WGS) entry which is preliminary data.</text>
</comment>
<gene>
    <name evidence="1" type="ORF">RDB_LOCUS186271</name>
</gene>
<protein>
    <recommendedName>
        <fullName evidence="3">F-box domain-containing protein</fullName>
    </recommendedName>
</protein>
<reference evidence="1" key="1">
    <citation type="submission" date="2021-01" db="EMBL/GenBank/DDBJ databases">
        <authorList>
            <person name="Kaushik A."/>
        </authorList>
    </citation>
    <scope>NUCLEOTIDE SEQUENCE</scope>
    <source>
        <strain evidence="1">AG6-10EEA</strain>
    </source>
</reference>
<evidence type="ECO:0000313" key="1">
    <source>
        <dbReference type="EMBL" id="CAE6538302.1"/>
    </source>
</evidence>
<dbReference type="Gene3D" id="1.20.1280.50">
    <property type="match status" value="1"/>
</dbReference>
<dbReference type="EMBL" id="CAJMXA010004255">
    <property type="protein sequence ID" value="CAE6538302.1"/>
    <property type="molecule type" value="Genomic_DNA"/>
</dbReference>
<evidence type="ECO:0008006" key="3">
    <source>
        <dbReference type="Google" id="ProtNLM"/>
    </source>
</evidence>